<dbReference type="GO" id="GO:0005886">
    <property type="term" value="C:plasma membrane"/>
    <property type="evidence" value="ECO:0007669"/>
    <property type="project" value="UniProtKB-SubCell"/>
</dbReference>
<feature type="transmembrane region" description="Helical" evidence="7">
    <location>
        <begin position="12"/>
        <end position="35"/>
    </location>
</feature>
<feature type="domain" description="VTT" evidence="8">
    <location>
        <begin position="20"/>
        <end position="118"/>
    </location>
</feature>
<feature type="transmembrane region" description="Helical" evidence="7">
    <location>
        <begin position="135"/>
        <end position="153"/>
    </location>
</feature>
<dbReference type="OrthoDB" id="3426404at2"/>
<keyword evidence="6 7" id="KW-0472">Membrane</keyword>
<evidence type="ECO:0000256" key="5">
    <source>
        <dbReference type="ARBA" id="ARBA00022989"/>
    </source>
</evidence>
<comment type="subcellular location">
    <subcellularLocation>
        <location evidence="1">Cell membrane</location>
        <topology evidence="1">Multi-pass membrane protein</topology>
    </subcellularLocation>
</comment>
<keyword evidence="3" id="KW-1003">Cell membrane</keyword>
<proteinExistence type="inferred from homology"/>
<comment type="similarity">
    <text evidence="2">Belongs to the DedA family.</text>
</comment>
<dbReference type="Pfam" id="PF09335">
    <property type="entry name" value="VTT_dom"/>
    <property type="match status" value="1"/>
</dbReference>
<dbReference type="AlphaFoldDB" id="A0A4Q9KBC2"/>
<comment type="caution">
    <text evidence="9">The sequence shown here is derived from an EMBL/GenBank/DDBJ whole genome shotgun (WGS) entry which is preliminary data.</text>
</comment>
<reference evidence="9 10" key="1">
    <citation type="submission" date="2019-01" db="EMBL/GenBank/DDBJ databases">
        <title>Lactibacter flavus gen. nov., sp. nov., a novel bacterium of the family Propionibacteriaceae isolated from raw milk and dairy products.</title>
        <authorList>
            <person name="Huptas C."/>
            <person name="Wenning M."/>
            <person name="Breitenwieser F."/>
            <person name="Doll E."/>
            <person name="Von Neubeck M."/>
            <person name="Busse H.-J."/>
            <person name="Scherer S."/>
        </authorList>
    </citation>
    <scope>NUCLEOTIDE SEQUENCE [LARGE SCALE GENOMIC DNA]</scope>
    <source>
        <strain evidence="9 10">KCTC 33808</strain>
    </source>
</reference>
<evidence type="ECO:0000313" key="10">
    <source>
        <dbReference type="Proteomes" id="UP000292373"/>
    </source>
</evidence>
<evidence type="ECO:0000256" key="3">
    <source>
        <dbReference type="ARBA" id="ARBA00022475"/>
    </source>
</evidence>
<evidence type="ECO:0000256" key="4">
    <source>
        <dbReference type="ARBA" id="ARBA00022692"/>
    </source>
</evidence>
<evidence type="ECO:0000256" key="1">
    <source>
        <dbReference type="ARBA" id="ARBA00004651"/>
    </source>
</evidence>
<dbReference type="Proteomes" id="UP000292373">
    <property type="component" value="Unassembled WGS sequence"/>
</dbReference>
<evidence type="ECO:0000256" key="7">
    <source>
        <dbReference type="SAM" id="Phobius"/>
    </source>
</evidence>
<keyword evidence="10" id="KW-1185">Reference proteome</keyword>
<dbReference type="PANTHER" id="PTHR42709:SF6">
    <property type="entry name" value="UNDECAPRENYL PHOSPHATE TRANSPORTER A"/>
    <property type="match status" value="1"/>
</dbReference>
<sequence>MYVNFNPLTWDAPYLVIVGALFMIVFLRANGTYWLGRLISRGAERTRARRMMETPGYQRAVQRLNQWGPPVVSVSFLTIGFQTLVNLAAGATRMPLTRYLPAVTIGCVMWAFVYGTVGTAGIEALGLVWERNPPLAVFLGVLAVSALVVFITWRVREAKRRRPDAAPAVETA</sequence>
<organism evidence="9 10">
    <name type="scientific">Propioniciclava sinopodophylli</name>
    <dbReference type="NCBI Taxonomy" id="1837344"/>
    <lineage>
        <taxon>Bacteria</taxon>
        <taxon>Bacillati</taxon>
        <taxon>Actinomycetota</taxon>
        <taxon>Actinomycetes</taxon>
        <taxon>Propionibacteriales</taxon>
        <taxon>Propionibacteriaceae</taxon>
        <taxon>Propioniciclava</taxon>
    </lineage>
</organism>
<name>A0A4Q9KBC2_9ACTN</name>
<keyword evidence="5 7" id="KW-1133">Transmembrane helix</keyword>
<dbReference type="EMBL" id="SDMQ01000014">
    <property type="protein sequence ID" value="TBT83088.1"/>
    <property type="molecule type" value="Genomic_DNA"/>
</dbReference>
<evidence type="ECO:0000313" key="9">
    <source>
        <dbReference type="EMBL" id="TBT83088.1"/>
    </source>
</evidence>
<evidence type="ECO:0000256" key="6">
    <source>
        <dbReference type="ARBA" id="ARBA00023136"/>
    </source>
</evidence>
<accession>A0A4Q9KBC2</accession>
<keyword evidence="4 7" id="KW-0812">Transmembrane</keyword>
<evidence type="ECO:0000259" key="8">
    <source>
        <dbReference type="Pfam" id="PF09335"/>
    </source>
</evidence>
<feature type="transmembrane region" description="Helical" evidence="7">
    <location>
        <begin position="102"/>
        <end position="129"/>
    </location>
</feature>
<dbReference type="PANTHER" id="PTHR42709">
    <property type="entry name" value="ALKALINE PHOSPHATASE LIKE PROTEIN"/>
    <property type="match status" value="1"/>
</dbReference>
<protein>
    <recommendedName>
        <fullName evidence="8">VTT domain-containing protein</fullName>
    </recommendedName>
</protein>
<dbReference type="InterPro" id="IPR051311">
    <property type="entry name" value="DedA_domain"/>
</dbReference>
<gene>
    <name evidence="9" type="ORF">ET989_12345</name>
</gene>
<dbReference type="InterPro" id="IPR032816">
    <property type="entry name" value="VTT_dom"/>
</dbReference>
<evidence type="ECO:0000256" key="2">
    <source>
        <dbReference type="ARBA" id="ARBA00010792"/>
    </source>
</evidence>